<evidence type="ECO:0000313" key="2">
    <source>
        <dbReference type="EMBL" id="OGH75008.1"/>
    </source>
</evidence>
<name>A0A1F6MTZ9_9BACT</name>
<proteinExistence type="predicted"/>
<dbReference type="AlphaFoldDB" id="A0A1F6MTZ9"/>
<keyword evidence="1" id="KW-1133">Transmembrane helix</keyword>
<feature type="transmembrane region" description="Helical" evidence="1">
    <location>
        <begin position="7"/>
        <end position="25"/>
    </location>
</feature>
<accession>A0A1F6MTZ9</accession>
<gene>
    <name evidence="2" type="ORF">A3G00_01495</name>
</gene>
<keyword evidence="1" id="KW-0812">Transmembrane</keyword>
<organism evidence="2 3">
    <name type="scientific">Candidatus Magasanikbacteria bacterium RIFCSPLOWO2_12_FULL_43_12</name>
    <dbReference type="NCBI Taxonomy" id="1798692"/>
    <lineage>
        <taxon>Bacteria</taxon>
        <taxon>Candidatus Magasanikiibacteriota</taxon>
    </lineage>
</organism>
<evidence type="ECO:0000313" key="3">
    <source>
        <dbReference type="Proteomes" id="UP000178347"/>
    </source>
</evidence>
<dbReference type="EMBL" id="MFQN01000011">
    <property type="protein sequence ID" value="OGH75008.1"/>
    <property type="molecule type" value="Genomic_DNA"/>
</dbReference>
<dbReference type="Proteomes" id="UP000178347">
    <property type="component" value="Unassembled WGS sequence"/>
</dbReference>
<comment type="caution">
    <text evidence="2">The sequence shown here is derived from an EMBL/GenBank/DDBJ whole genome shotgun (WGS) entry which is preliminary data.</text>
</comment>
<protein>
    <submittedName>
        <fullName evidence="2">Uncharacterized protein</fullName>
    </submittedName>
</protein>
<evidence type="ECO:0000256" key="1">
    <source>
        <dbReference type="SAM" id="Phobius"/>
    </source>
</evidence>
<sequence length="81" mass="8929">MKYFFGIGAIVVGIFLVIKTEWFVQNFGTSNWAEEHLGSSGGTRLMYKFIGVAFIILAMMGITGMLGEVIISVFGRLFGLK</sequence>
<feature type="transmembrane region" description="Helical" evidence="1">
    <location>
        <begin position="45"/>
        <end position="78"/>
    </location>
</feature>
<dbReference type="STRING" id="1798692.A3G00_01495"/>
<reference evidence="2 3" key="1">
    <citation type="journal article" date="2016" name="Nat. Commun.">
        <title>Thousands of microbial genomes shed light on interconnected biogeochemical processes in an aquifer system.</title>
        <authorList>
            <person name="Anantharaman K."/>
            <person name="Brown C.T."/>
            <person name="Hug L.A."/>
            <person name="Sharon I."/>
            <person name="Castelle C.J."/>
            <person name="Probst A.J."/>
            <person name="Thomas B.C."/>
            <person name="Singh A."/>
            <person name="Wilkins M.J."/>
            <person name="Karaoz U."/>
            <person name="Brodie E.L."/>
            <person name="Williams K.H."/>
            <person name="Hubbard S.S."/>
            <person name="Banfield J.F."/>
        </authorList>
    </citation>
    <scope>NUCLEOTIDE SEQUENCE [LARGE SCALE GENOMIC DNA]</scope>
</reference>
<keyword evidence="1" id="KW-0472">Membrane</keyword>